<evidence type="ECO:0000313" key="2">
    <source>
        <dbReference type="EMBL" id="SHF74825.1"/>
    </source>
</evidence>
<keyword evidence="1" id="KW-0812">Transmembrane</keyword>
<organism evidence="2 3">
    <name type="scientific">Vibrio gazogenes DSM 21264 = NBRC 103151</name>
    <dbReference type="NCBI Taxonomy" id="1123492"/>
    <lineage>
        <taxon>Bacteria</taxon>
        <taxon>Pseudomonadati</taxon>
        <taxon>Pseudomonadota</taxon>
        <taxon>Gammaproteobacteria</taxon>
        <taxon>Vibrionales</taxon>
        <taxon>Vibrionaceae</taxon>
        <taxon>Vibrio</taxon>
    </lineage>
</organism>
<gene>
    <name evidence="2" type="ORF">SAMN02745781_03071</name>
</gene>
<keyword evidence="3" id="KW-1185">Reference proteome</keyword>
<name>A0A1M5E6N2_VIBGA</name>
<dbReference type="EMBL" id="FQUH01000016">
    <property type="protein sequence ID" value="SHF74825.1"/>
    <property type="molecule type" value="Genomic_DNA"/>
</dbReference>
<reference evidence="3" key="1">
    <citation type="submission" date="2016-11" db="EMBL/GenBank/DDBJ databases">
        <authorList>
            <person name="Varghese N."/>
            <person name="Submissions S."/>
        </authorList>
    </citation>
    <scope>NUCLEOTIDE SEQUENCE [LARGE SCALE GENOMIC DNA]</scope>
    <source>
        <strain evidence="3">DSM 21264</strain>
    </source>
</reference>
<evidence type="ECO:0000256" key="1">
    <source>
        <dbReference type="SAM" id="Phobius"/>
    </source>
</evidence>
<keyword evidence="1" id="KW-0472">Membrane</keyword>
<evidence type="ECO:0000313" key="3">
    <source>
        <dbReference type="Proteomes" id="UP000184159"/>
    </source>
</evidence>
<accession>A0A1M5E6N2</accession>
<dbReference type="AlphaFoldDB" id="A0A1M5E6N2"/>
<sequence length="52" mass="5775">MVCLKVLFSDDVLSLSTGFLYVMIYCFTIWINIQVFSAGSVIFSAKSRLSCG</sequence>
<feature type="transmembrane region" description="Helical" evidence="1">
    <location>
        <begin position="20"/>
        <end position="43"/>
    </location>
</feature>
<protein>
    <submittedName>
        <fullName evidence="2">Uncharacterized protein</fullName>
    </submittedName>
</protein>
<proteinExistence type="predicted"/>
<keyword evidence="1" id="KW-1133">Transmembrane helix</keyword>
<dbReference type="Proteomes" id="UP000184159">
    <property type="component" value="Unassembled WGS sequence"/>
</dbReference>